<dbReference type="RefSeq" id="XP_012202684.1">
    <property type="nucleotide sequence ID" value="XM_012347294.1"/>
</dbReference>
<dbReference type="KEGG" id="spar:SPRG_07943"/>
<dbReference type="OMA" id="VDRHISQ"/>
<dbReference type="OrthoDB" id="166788at2759"/>
<dbReference type="Proteomes" id="UP000030745">
    <property type="component" value="Unassembled WGS sequence"/>
</dbReference>
<accession>A0A067CJ03</accession>
<evidence type="ECO:0000256" key="1">
    <source>
        <dbReference type="SAM" id="MobiDB-lite"/>
    </source>
</evidence>
<protein>
    <submittedName>
        <fullName evidence="2">Uncharacterized protein</fullName>
    </submittedName>
</protein>
<evidence type="ECO:0000313" key="3">
    <source>
        <dbReference type="Proteomes" id="UP000030745"/>
    </source>
</evidence>
<organism evidence="2 3">
    <name type="scientific">Saprolegnia parasitica (strain CBS 223.65)</name>
    <dbReference type="NCBI Taxonomy" id="695850"/>
    <lineage>
        <taxon>Eukaryota</taxon>
        <taxon>Sar</taxon>
        <taxon>Stramenopiles</taxon>
        <taxon>Oomycota</taxon>
        <taxon>Saprolegniomycetes</taxon>
        <taxon>Saprolegniales</taxon>
        <taxon>Saprolegniaceae</taxon>
        <taxon>Saprolegnia</taxon>
    </lineage>
</organism>
<dbReference type="STRING" id="695850.A0A067CJ03"/>
<gene>
    <name evidence="2" type="ORF">SPRG_07943</name>
</gene>
<sequence length="336" mass="37118">MAFEYRRLLEDDRAKAYLRSFASERSRWNELVEATFLYGVHCIAQNYSLHALTTDQVVDITRATLKKPLHYQATHAVHAREAAPKRAMAAKPSSSWRRGSAEEPSPNPVTPAPSTTPAPVLPDGRQELEMYAALVGKPWMEAAWQSFVATTGYPSIDVDASEDAFYTAYEALRDAPTLTPQPAPRTFLAFVRAAMLHGMRPRTQVASTMQAAMEASPSQPSPARLAATTKSQPSPEKTQSTPRARPRPPAPKKEAASKVKAELEAQTANVLRIRKNTTQRMHEALAKHKLHHMEAHASAPPRLRSRPLARPGSKALEIADMLAASPFLQTVETYVR</sequence>
<dbReference type="AlphaFoldDB" id="A0A067CJ03"/>
<dbReference type="GeneID" id="24130192"/>
<evidence type="ECO:0000313" key="2">
    <source>
        <dbReference type="EMBL" id="KDO26541.1"/>
    </source>
</evidence>
<proteinExistence type="predicted"/>
<keyword evidence="3" id="KW-1185">Reference proteome</keyword>
<dbReference type="EMBL" id="KK583223">
    <property type="protein sequence ID" value="KDO26541.1"/>
    <property type="molecule type" value="Genomic_DNA"/>
</dbReference>
<feature type="region of interest" description="Disordered" evidence="1">
    <location>
        <begin position="204"/>
        <end position="258"/>
    </location>
</feature>
<name>A0A067CJ03_SAPPC</name>
<dbReference type="VEuPathDB" id="FungiDB:SPRG_07943"/>
<feature type="compositionally biased region" description="Pro residues" evidence="1">
    <location>
        <begin position="105"/>
        <end position="120"/>
    </location>
</feature>
<feature type="region of interest" description="Disordered" evidence="1">
    <location>
        <begin position="80"/>
        <end position="122"/>
    </location>
</feature>
<feature type="compositionally biased region" description="Polar residues" evidence="1">
    <location>
        <begin position="228"/>
        <end position="241"/>
    </location>
</feature>
<reference evidence="2 3" key="1">
    <citation type="journal article" date="2013" name="PLoS Genet.">
        <title>Distinctive expansion of potential virulence genes in the genome of the oomycete fish pathogen Saprolegnia parasitica.</title>
        <authorList>
            <person name="Jiang R.H."/>
            <person name="de Bruijn I."/>
            <person name="Haas B.J."/>
            <person name="Belmonte R."/>
            <person name="Lobach L."/>
            <person name="Christie J."/>
            <person name="van den Ackerveken G."/>
            <person name="Bottin A."/>
            <person name="Bulone V."/>
            <person name="Diaz-Moreno S.M."/>
            <person name="Dumas B."/>
            <person name="Fan L."/>
            <person name="Gaulin E."/>
            <person name="Govers F."/>
            <person name="Grenville-Briggs L.J."/>
            <person name="Horner N.R."/>
            <person name="Levin J.Z."/>
            <person name="Mammella M."/>
            <person name="Meijer H.J."/>
            <person name="Morris P."/>
            <person name="Nusbaum C."/>
            <person name="Oome S."/>
            <person name="Phillips A.J."/>
            <person name="van Rooyen D."/>
            <person name="Rzeszutek E."/>
            <person name="Saraiva M."/>
            <person name="Secombes C.J."/>
            <person name="Seidl M.F."/>
            <person name="Snel B."/>
            <person name="Stassen J.H."/>
            <person name="Sykes S."/>
            <person name="Tripathy S."/>
            <person name="van den Berg H."/>
            <person name="Vega-Arreguin J.C."/>
            <person name="Wawra S."/>
            <person name="Young S.K."/>
            <person name="Zeng Q."/>
            <person name="Dieguez-Uribeondo J."/>
            <person name="Russ C."/>
            <person name="Tyler B.M."/>
            <person name="van West P."/>
        </authorList>
    </citation>
    <scope>NUCLEOTIDE SEQUENCE [LARGE SCALE GENOMIC DNA]</scope>
    <source>
        <strain evidence="2 3">CBS 223.65</strain>
    </source>
</reference>